<dbReference type="AlphaFoldDB" id="A0A9X6RL43"/>
<protein>
    <submittedName>
        <fullName evidence="2">Uncharacterized protein</fullName>
    </submittedName>
</protein>
<gene>
    <name evidence="2" type="ORF">BV898_15808</name>
</gene>
<feature type="compositionally biased region" description="Polar residues" evidence="1">
    <location>
        <begin position="331"/>
        <end position="345"/>
    </location>
</feature>
<proteinExistence type="predicted"/>
<dbReference type="EMBL" id="MTYJ01000222">
    <property type="protein sequence ID" value="OWA51321.1"/>
    <property type="molecule type" value="Genomic_DNA"/>
</dbReference>
<sequence length="404" mass="44228">MSFKIICFQANEAPPRQQRSRSPFQPVGREVSLPKPKVHDAEAPKAGVHLDLVVRDSKGTEIRPGDVLLFSAKREQLMEQLQKGPTGWSEELVGLVLSRALLVIGIRPDGDLAVAVKAFVTGDRTTVTVLRPETTKMLSHADQTGIDADGKHLRKGETVTLLDDEGTFRELQNRPGRNWNDEILPFLGKPVVIQFFDRNGDIRAMIGRMGYLKTFNPRATKKVECVKCSGGRDITVGSSVAVAVPLSELKSLQTEQFGGWKAGMEALLQGTLTIAEISCNVQVETQSPSCMVRVGHHGSDFWLNPVALRQTASPVLVLPQPSPPHEKHQTRPNFGSSTHGGSSLEQPDAAAKKDRKNPTNRPPIPILSQNTTAKQPEKSIREDMELPPSPNDRLPVSAKAPRLV</sequence>
<name>A0A9X6RL43_HYPEX</name>
<evidence type="ECO:0000256" key="1">
    <source>
        <dbReference type="SAM" id="MobiDB-lite"/>
    </source>
</evidence>
<keyword evidence="3" id="KW-1185">Reference proteome</keyword>
<organism evidence="2 3">
    <name type="scientific">Hypsibius exemplaris</name>
    <name type="common">Freshwater tardigrade</name>
    <dbReference type="NCBI Taxonomy" id="2072580"/>
    <lineage>
        <taxon>Eukaryota</taxon>
        <taxon>Metazoa</taxon>
        <taxon>Ecdysozoa</taxon>
        <taxon>Tardigrada</taxon>
        <taxon>Eutardigrada</taxon>
        <taxon>Parachela</taxon>
        <taxon>Hypsibioidea</taxon>
        <taxon>Hypsibiidae</taxon>
        <taxon>Hypsibius</taxon>
    </lineage>
</organism>
<evidence type="ECO:0000313" key="3">
    <source>
        <dbReference type="Proteomes" id="UP000192578"/>
    </source>
</evidence>
<dbReference type="Proteomes" id="UP000192578">
    <property type="component" value="Unassembled WGS sequence"/>
</dbReference>
<feature type="compositionally biased region" description="Basic and acidic residues" evidence="1">
    <location>
        <begin position="375"/>
        <end position="384"/>
    </location>
</feature>
<feature type="region of interest" description="Disordered" evidence="1">
    <location>
        <begin position="13"/>
        <end position="41"/>
    </location>
</feature>
<feature type="region of interest" description="Disordered" evidence="1">
    <location>
        <begin position="316"/>
        <end position="404"/>
    </location>
</feature>
<evidence type="ECO:0000313" key="2">
    <source>
        <dbReference type="EMBL" id="OWA51321.1"/>
    </source>
</evidence>
<accession>A0A9X6RL43</accession>
<comment type="caution">
    <text evidence="2">The sequence shown here is derived from an EMBL/GenBank/DDBJ whole genome shotgun (WGS) entry which is preliminary data.</text>
</comment>
<reference evidence="3" key="1">
    <citation type="submission" date="2017-01" db="EMBL/GenBank/DDBJ databases">
        <title>Comparative genomics of anhydrobiosis in the tardigrade Hypsibius dujardini.</title>
        <authorList>
            <person name="Yoshida Y."/>
            <person name="Koutsovoulos G."/>
            <person name="Laetsch D."/>
            <person name="Stevens L."/>
            <person name="Kumar S."/>
            <person name="Horikawa D."/>
            <person name="Ishino K."/>
            <person name="Komine S."/>
            <person name="Tomita M."/>
            <person name="Blaxter M."/>
            <person name="Arakawa K."/>
        </authorList>
    </citation>
    <scope>NUCLEOTIDE SEQUENCE [LARGE SCALE GENOMIC DNA]</scope>
    <source>
        <strain evidence="3">Z151</strain>
    </source>
</reference>